<sequence>MTYIDTHTHVWSAFSPFVQNPRYTPAYTKTMAMLFSEMESAQVDKAVLVQPSYLGTDNQYLLSMLELWPERLRGVAVVEPTIEEDAFRKMVEAGVKGVRFNLVGHPNPADILNGANDHLFSLLKRYDCHLEIQMPGQSWVKLLEPLLARGLTVVADHFGLPEKNGCATIDVLDAGLKSDQLWIKLSGPYRFKADPAPVAARFAATALDRLLWGSDFPWTQHEAGRTYTGSVTLLRDWLGDGADQVLGENATKCFNFD</sequence>
<dbReference type="RefSeq" id="WP_188745965.1">
    <property type="nucleotide sequence ID" value="NZ_BMIJ01000002.1"/>
</dbReference>
<keyword evidence="3" id="KW-1185">Reference proteome</keyword>
<proteinExistence type="predicted"/>
<dbReference type="InterPro" id="IPR006680">
    <property type="entry name" value="Amidohydro-rel"/>
</dbReference>
<dbReference type="InterPro" id="IPR052358">
    <property type="entry name" value="Aro_Compnd_Degr_Hydrolases"/>
</dbReference>
<protein>
    <submittedName>
        <fullName evidence="2">Hydrolase</fullName>
    </submittedName>
</protein>
<reference evidence="3" key="1">
    <citation type="journal article" date="2019" name="Int. J. Syst. Evol. Microbiol.">
        <title>The Global Catalogue of Microorganisms (GCM) 10K type strain sequencing project: providing services to taxonomists for standard genome sequencing and annotation.</title>
        <authorList>
            <consortium name="The Broad Institute Genomics Platform"/>
            <consortium name="The Broad Institute Genome Sequencing Center for Infectious Disease"/>
            <person name="Wu L."/>
            <person name="Ma J."/>
        </authorList>
    </citation>
    <scope>NUCLEOTIDE SEQUENCE [LARGE SCALE GENOMIC DNA]</scope>
    <source>
        <strain evidence="3">CGMCC 1.15341</strain>
    </source>
</reference>
<dbReference type="SUPFAM" id="SSF51556">
    <property type="entry name" value="Metallo-dependent hydrolases"/>
    <property type="match status" value="1"/>
</dbReference>
<accession>A0ABQ1K240</accession>
<comment type="caution">
    <text evidence="2">The sequence shown here is derived from an EMBL/GenBank/DDBJ whole genome shotgun (WGS) entry which is preliminary data.</text>
</comment>
<evidence type="ECO:0000259" key="1">
    <source>
        <dbReference type="Pfam" id="PF04909"/>
    </source>
</evidence>
<name>A0ABQ1K240_9GAMM</name>
<organism evidence="2 3">
    <name type="scientific">Marinobacterium zhoushanense</name>
    <dbReference type="NCBI Taxonomy" id="1679163"/>
    <lineage>
        <taxon>Bacteria</taxon>
        <taxon>Pseudomonadati</taxon>
        <taxon>Pseudomonadota</taxon>
        <taxon>Gammaproteobacteria</taxon>
        <taxon>Oceanospirillales</taxon>
        <taxon>Oceanospirillaceae</taxon>
        <taxon>Marinobacterium</taxon>
    </lineage>
</organism>
<keyword evidence="2" id="KW-0378">Hydrolase</keyword>
<evidence type="ECO:0000313" key="2">
    <source>
        <dbReference type="EMBL" id="GGB85644.1"/>
    </source>
</evidence>
<dbReference type="PANTHER" id="PTHR35563:SF2">
    <property type="entry name" value="BARREL METAL-DEPENDENT HYDROLASE, PUTATIVE (AFU_ORTHOLOGUE AFUA_1G16240)-RELATED"/>
    <property type="match status" value="1"/>
</dbReference>
<dbReference type="Gene3D" id="3.20.20.140">
    <property type="entry name" value="Metal-dependent hydrolases"/>
    <property type="match status" value="1"/>
</dbReference>
<dbReference type="PANTHER" id="PTHR35563">
    <property type="entry name" value="BARREL METAL-DEPENDENT HYDROLASE, PUTATIVE (AFU_ORTHOLOGUE AFUA_1G16240)-RELATED"/>
    <property type="match status" value="1"/>
</dbReference>
<feature type="domain" description="Amidohydrolase-related" evidence="1">
    <location>
        <begin position="4"/>
        <end position="256"/>
    </location>
</feature>
<evidence type="ECO:0000313" key="3">
    <source>
        <dbReference type="Proteomes" id="UP000629025"/>
    </source>
</evidence>
<dbReference type="EMBL" id="BMIJ01000002">
    <property type="protein sequence ID" value="GGB85644.1"/>
    <property type="molecule type" value="Genomic_DNA"/>
</dbReference>
<dbReference type="Pfam" id="PF04909">
    <property type="entry name" value="Amidohydro_2"/>
    <property type="match status" value="1"/>
</dbReference>
<dbReference type="Proteomes" id="UP000629025">
    <property type="component" value="Unassembled WGS sequence"/>
</dbReference>
<dbReference type="GO" id="GO:0016787">
    <property type="term" value="F:hydrolase activity"/>
    <property type="evidence" value="ECO:0007669"/>
    <property type="project" value="UniProtKB-KW"/>
</dbReference>
<dbReference type="InterPro" id="IPR032466">
    <property type="entry name" value="Metal_Hydrolase"/>
</dbReference>
<gene>
    <name evidence="2" type="ORF">GCM10011352_09370</name>
</gene>